<dbReference type="GO" id="GO:0008270">
    <property type="term" value="F:zinc ion binding"/>
    <property type="evidence" value="ECO:0007669"/>
    <property type="project" value="InterPro"/>
</dbReference>
<reference evidence="4" key="2">
    <citation type="journal article" date="2021" name="Microbiome">
        <title>Successional dynamics and alternative stable states in a saline activated sludge microbial community over 9 years.</title>
        <authorList>
            <person name="Wang Y."/>
            <person name="Ye J."/>
            <person name="Ju F."/>
            <person name="Liu L."/>
            <person name="Boyd J.A."/>
            <person name="Deng Y."/>
            <person name="Parks D.H."/>
            <person name="Jiang X."/>
            <person name="Yin X."/>
            <person name="Woodcroft B.J."/>
            <person name="Tyson G.W."/>
            <person name="Hugenholtz P."/>
            <person name="Polz M.F."/>
            <person name="Zhang T."/>
        </authorList>
    </citation>
    <scope>NUCLEOTIDE SEQUENCE</scope>
    <source>
        <strain evidence="4">HKST-UBA17</strain>
    </source>
</reference>
<evidence type="ECO:0000313" key="4">
    <source>
        <dbReference type="EMBL" id="MCA9376472.1"/>
    </source>
</evidence>
<gene>
    <name evidence="4" type="ORF">KC685_00960</name>
</gene>
<evidence type="ECO:0000259" key="3">
    <source>
        <dbReference type="SMART" id="SM00701"/>
    </source>
</evidence>
<feature type="domain" description="Peptidoglycan recognition protein family" evidence="3">
    <location>
        <begin position="222"/>
        <end position="380"/>
    </location>
</feature>
<dbReference type="SUPFAM" id="SSF55846">
    <property type="entry name" value="N-acetylmuramoyl-L-alanine amidase-like"/>
    <property type="match status" value="1"/>
</dbReference>
<name>A0A955KWD4_9BACT</name>
<protein>
    <submittedName>
        <fullName evidence="4">N-acetylmuramoyl-L-alanine amidase</fullName>
    </submittedName>
</protein>
<dbReference type="Pfam" id="PF01510">
    <property type="entry name" value="Amidase_2"/>
    <property type="match status" value="1"/>
</dbReference>
<accession>A0A955KWD4</accession>
<evidence type="ECO:0000256" key="1">
    <source>
        <dbReference type="ARBA" id="ARBA00007553"/>
    </source>
</evidence>
<evidence type="ECO:0000259" key="2">
    <source>
        <dbReference type="SMART" id="SM00644"/>
    </source>
</evidence>
<dbReference type="CDD" id="cd06583">
    <property type="entry name" value="PGRP"/>
    <property type="match status" value="1"/>
</dbReference>
<comment type="caution">
    <text evidence="4">The sequence shown here is derived from an EMBL/GenBank/DDBJ whole genome shotgun (WGS) entry which is preliminary data.</text>
</comment>
<dbReference type="InterPro" id="IPR002502">
    <property type="entry name" value="Amidase_domain"/>
</dbReference>
<dbReference type="AlphaFoldDB" id="A0A955KWD4"/>
<reference evidence="4" key="1">
    <citation type="submission" date="2020-04" db="EMBL/GenBank/DDBJ databases">
        <authorList>
            <person name="Zhang T."/>
        </authorList>
    </citation>
    <scope>NUCLEOTIDE SEQUENCE</scope>
    <source>
        <strain evidence="4">HKST-UBA17</strain>
    </source>
</reference>
<organism evidence="4 5">
    <name type="scientific">Candidatus Dojkabacteria bacterium</name>
    <dbReference type="NCBI Taxonomy" id="2099670"/>
    <lineage>
        <taxon>Bacteria</taxon>
        <taxon>Candidatus Dojkabacteria</taxon>
    </lineage>
</organism>
<dbReference type="InterPro" id="IPR015510">
    <property type="entry name" value="PGRP"/>
</dbReference>
<dbReference type="SMART" id="SM00644">
    <property type="entry name" value="Ami_2"/>
    <property type="match status" value="1"/>
</dbReference>
<dbReference type="PANTHER" id="PTHR11022">
    <property type="entry name" value="PEPTIDOGLYCAN RECOGNITION PROTEIN"/>
    <property type="match status" value="1"/>
</dbReference>
<feature type="domain" description="N-acetylmuramoyl-L-alanine amidase" evidence="2">
    <location>
        <begin position="249"/>
        <end position="402"/>
    </location>
</feature>
<evidence type="ECO:0000313" key="5">
    <source>
        <dbReference type="Proteomes" id="UP000741282"/>
    </source>
</evidence>
<dbReference type="SMART" id="SM00701">
    <property type="entry name" value="PGRP"/>
    <property type="match status" value="1"/>
</dbReference>
<dbReference type="InterPro" id="IPR036505">
    <property type="entry name" value="Amidase/PGRP_sf"/>
</dbReference>
<dbReference type="GO" id="GO:0008745">
    <property type="term" value="F:N-acetylmuramoyl-L-alanine amidase activity"/>
    <property type="evidence" value="ECO:0007669"/>
    <property type="project" value="InterPro"/>
</dbReference>
<dbReference type="PANTHER" id="PTHR11022:SF41">
    <property type="entry name" value="PEPTIDOGLYCAN-RECOGNITION PROTEIN LC-RELATED"/>
    <property type="match status" value="1"/>
</dbReference>
<dbReference type="Proteomes" id="UP000741282">
    <property type="component" value="Unassembled WGS sequence"/>
</dbReference>
<comment type="similarity">
    <text evidence="1">Belongs to the N-acetylmuramoyl-L-alanine amidase 2 family.</text>
</comment>
<proteinExistence type="inferred from homology"/>
<dbReference type="Gene3D" id="3.40.80.10">
    <property type="entry name" value="Peptidoglycan recognition protein-like"/>
    <property type="match status" value="1"/>
</dbReference>
<dbReference type="GO" id="GO:0009253">
    <property type="term" value="P:peptidoglycan catabolic process"/>
    <property type="evidence" value="ECO:0007669"/>
    <property type="project" value="InterPro"/>
</dbReference>
<dbReference type="EMBL" id="JAGQLN010000003">
    <property type="protein sequence ID" value="MCA9376472.1"/>
    <property type="molecule type" value="Genomic_DNA"/>
</dbReference>
<sequence length="567" mass="63860">MEIDILNRARRNNKLIIIAGVLLLLALIVADKPSQEQAELSSDKKVKRYPSEYTVDDNYSELENVALQRNAEEKDSIAEELVTEDISPPVDPKAISPTSTIEKDAVSASVKTYDFNELVDDVYSVILDESDYSNLAFRWDFGDLFIWEEDKWVKIERDTEGIPSSTERISEIIYGIGPRITFKTEGIRTLSIDVLGIPNPSTSIVKTKEIVNSNSGAKYSTLNIISRDQWGASPISWDPNSNRDIDDPARFTWMPGYYRASRFVIHHTASPINTVDPAQAVRDIYLYHAYSRGWGDIGYNYIIDQNGNIYEGKAGGDEVYGYHAYTEANTMSIGIALIGDYQFNPPSQAMKDALVRLLAEKSVFYGMNMRTSTGTLSDWLDTNVNVFGHNESYFWCTSSHPLSYLCPSGSKWVVNSTACPGNGIKSILATEIVPQATNYARYNFTGIKNAVLRVNEQLKNAPEGVRTFIIEYDLPEDTSEEVIRAKLPKFSGIDSYYIKKNRVVVTLGDWNDGILVPTVGWDGFYPNTFFPSSEGTKDRMRTLMKIFLLDPEVSNVYLQNQYRLSPL</sequence>
<dbReference type="InterPro" id="IPR006619">
    <property type="entry name" value="PGRP_domain_met/bac"/>
</dbReference>